<reference evidence="1" key="1">
    <citation type="submission" date="2023-03" db="UniProtKB">
        <authorList>
            <consortium name="EnsemblPlants"/>
        </authorList>
    </citation>
    <scope>IDENTIFICATION</scope>
</reference>
<sequence>MLGNLFRWDYGSARGCEESMNSVVKIRRRGFSTEAFFGLRVVGRWRSSSSSAEGSWFFGKGVVSQHSRRVLRWRGFRQFRKGWDCGSREMGARGAREKLGV</sequence>
<proteinExistence type="predicted"/>
<accession>A0A9I9CY22</accession>
<dbReference type="EnsemblPlants" id="MELO3C010131.2.1">
    <property type="protein sequence ID" value="MELO3C010131.2.1"/>
    <property type="gene ID" value="MELO3C010131.2"/>
</dbReference>
<dbReference type="AlphaFoldDB" id="A0A9I9CY22"/>
<protein>
    <submittedName>
        <fullName evidence="1">Uncharacterized protein</fullName>
    </submittedName>
</protein>
<organism evidence="1">
    <name type="scientific">Cucumis melo</name>
    <name type="common">Muskmelon</name>
    <dbReference type="NCBI Taxonomy" id="3656"/>
    <lineage>
        <taxon>Eukaryota</taxon>
        <taxon>Viridiplantae</taxon>
        <taxon>Streptophyta</taxon>
        <taxon>Embryophyta</taxon>
        <taxon>Tracheophyta</taxon>
        <taxon>Spermatophyta</taxon>
        <taxon>Magnoliopsida</taxon>
        <taxon>eudicotyledons</taxon>
        <taxon>Gunneridae</taxon>
        <taxon>Pentapetalae</taxon>
        <taxon>rosids</taxon>
        <taxon>fabids</taxon>
        <taxon>Cucurbitales</taxon>
        <taxon>Cucurbitaceae</taxon>
        <taxon>Benincaseae</taxon>
        <taxon>Cucumis</taxon>
    </lineage>
</organism>
<name>A0A9I9CY22_CUCME</name>
<evidence type="ECO:0000313" key="1">
    <source>
        <dbReference type="EnsemblPlants" id="MELO3C010131.2.1"/>
    </source>
</evidence>
<dbReference type="Gramene" id="MELO3C010131.2.1">
    <property type="protein sequence ID" value="MELO3C010131.2.1"/>
    <property type="gene ID" value="MELO3C010131.2"/>
</dbReference>